<dbReference type="Proteomes" id="UP001595867">
    <property type="component" value="Unassembled WGS sequence"/>
</dbReference>
<sequence length="220" mass="23623">MEIRTVSGQPATDRAGAAERLGLALNTVRMFSSPAQRATRGFPAPLAERADGRDWFALADLDAYQAARPVPATPPASGDPEELVDVAGLAALRGVDPATITGYVKLSRPDWDAGRDGYLPYPDHIEPADHGHTYQWKHARAYAWVAQLRRSPGRTPGTAPTVADLEAVLAESGDTTLKNREIAAALSARLGGRPVSIQVVQRLNRKRHGHSAGDDTREHG</sequence>
<accession>A0ABV8IRU9</accession>
<name>A0ABV8IRU9_9ACTN</name>
<evidence type="ECO:0000313" key="2">
    <source>
        <dbReference type="Proteomes" id="UP001595867"/>
    </source>
</evidence>
<dbReference type="RefSeq" id="WP_378067684.1">
    <property type="nucleotide sequence ID" value="NZ_JBHSBL010000016.1"/>
</dbReference>
<protein>
    <recommendedName>
        <fullName evidence="3">DNA-binding protein</fullName>
    </recommendedName>
</protein>
<evidence type="ECO:0000313" key="1">
    <source>
        <dbReference type="EMBL" id="MFC4066711.1"/>
    </source>
</evidence>
<comment type="caution">
    <text evidence="1">The sequence shown here is derived from an EMBL/GenBank/DDBJ whole genome shotgun (WGS) entry which is preliminary data.</text>
</comment>
<proteinExistence type="predicted"/>
<keyword evidence="2" id="KW-1185">Reference proteome</keyword>
<dbReference type="EMBL" id="JBHSBL010000016">
    <property type="protein sequence ID" value="MFC4066711.1"/>
    <property type="molecule type" value="Genomic_DNA"/>
</dbReference>
<organism evidence="1 2">
    <name type="scientific">Actinoplanes subglobosus</name>
    <dbReference type="NCBI Taxonomy" id="1547892"/>
    <lineage>
        <taxon>Bacteria</taxon>
        <taxon>Bacillati</taxon>
        <taxon>Actinomycetota</taxon>
        <taxon>Actinomycetes</taxon>
        <taxon>Micromonosporales</taxon>
        <taxon>Micromonosporaceae</taxon>
        <taxon>Actinoplanes</taxon>
    </lineage>
</organism>
<reference evidence="2" key="1">
    <citation type="journal article" date="2019" name="Int. J. Syst. Evol. Microbiol.">
        <title>The Global Catalogue of Microorganisms (GCM) 10K type strain sequencing project: providing services to taxonomists for standard genome sequencing and annotation.</title>
        <authorList>
            <consortium name="The Broad Institute Genomics Platform"/>
            <consortium name="The Broad Institute Genome Sequencing Center for Infectious Disease"/>
            <person name="Wu L."/>
            <person name="Ma J."/>
        </authorList>
    </citation>
    <scope>NUCLEOTIDE SEQUENCE [LARGE SCALE GENOMIC DNA]</scope>
    <source>
        <strain evidence="2">TBRC 5832</strain>
    </source>
</reference>
<evidence type="ECO:0008006" key="3">
    <source>
        <dbReference type="Google" id="ProtNLM"/>
    </source>
</evidence>
<gene>
    <name evidence="1" type="ORF">ACFO0C_17375</name>
</gene>